<keyword evidence="5" id="KW-0238">DNA-binding</keyword>
<keyword evidence="4" id="KW-0862">Zinc</keyword>
<sequence length="979" mass="110915">MSEDVIPVFHHSGSFVRDNKGVLVYINGEVKKFPPMDIDLICFFDLKKLFLDLGYHDYKAMFWYDPSATDLESGLHPVHGDKEIRDLQKNKMLNENTNEFYIYFDHPIMEDIEFIDDDGVSVEEVEVQEASLEDDGVDNEPSKNDYGPAEKEKVDNGPSSGNKNKTTPASANEGPLKSKKPATFDEELGVELLPESDIEFEYESEQFLTPEDSSDDGGNGFDWPQFNPSAEFGEVQFQLNMEFESLEQFKQALKDFTISEGRRIFYMKNDKKRVRAACIHGSFMPGKEVQKVKAKARKAAKEKAKVQAAKEANESEKAKRVVETNEAFPEGDKNNEGHTTNEVEAQANAAENAKCGNEGKKIGETEKHDCPWLIYCAKNSRSGGYQIKTYNHTHTCGREFGSNMTDQHWVARKLEKRLLSQPRLTHAEAWDHMKVDYNVILSDKMLYRGPRMAREKYVGNEKAQYGKLRDYLNEIHWSNEGSSALLAVEPIPQSPPLFDKLYICLNACKRGFKAGCRPLIGLDGCFLKGFYGGQLLSAVAQDANNHFYVIAYAVVDNETKASWKWFLQLLQDDLRQCTADDWNFISDQQKGLLPALKEVMPNAHHRNCVRHIWKNFTNKYKDTQLKNVVWACAKSSTVAKFNDNMQRLKRMNEDTWAYLAKLDPGCWTKSKFSHYPKLDNITNNMTEVWNAKIVHYRGKPILTMLEELRCYIMRRMAQHKKALSMYTGVFEVQMHMKKLGVHLGNSTCTCNMWQLTGIPCVHAMAAIAKRGDRADTYVHKWLKMDAFRATYGHSISPVNSEEYWEKSGEISSIPPKIKRPIGHPVKRRKRDPVEDGAEGNKAKRTFRVTCGKCGETGHNAKTCKGAPKAGTNPKGKVKEKSKEKSTATQEEVQVSQSAPITEPEAPTNHTLPDIGMNVNAATGIQNQPQQPSRRPKQTIIRPKRQESVSVETMAAASSGTTSRIFKFIPTPGLNQSKKK</sequence>
<comment type="caution">
    <text evidence="12">The sequence shown here is derived from an EMBL/GenBank/DDBJ whole genome shotgun (WGS) entry which is preliminary data.</text>
</comment>
<dbReference type="GO" id="GO:0008270">
    <property type="term" value="F:zinc ion binding"/>
    <property type="evidence" value="ECO:0007669"/>
    <property type="project" value="UniProtKB-KW"/>
</dbReference>
<dbReference type="GO" id="GO:0006313">
    <property type="term" value="P:DNA transposition"/>
    <property type="evidence" value="ECO:0007669"/>
    <property type="project" value="InterPro"/>
</dbReference>
<gene>
    <name evidence="12" type="ORF">Ahy_A09g043002</name>
</gene>
<evidence type="ECO:0000256" key="5">
    <source>
        <dbReference type="ARBA" id="ARBA00023125"/>
    </source>
</evidence>
<feature type="compositionally biased region" description="Polar residues" evidence="9">
    <location>
        <begin position="947"/>
        <end position="959"/>
    </location>
</feature>
<evidence type="ECO:0000259" key="10">
    <source>
        <dbReference type="PROSITE" id="PS50158"/>
    </source>
</evidence>
<feature type="compositionally biased region" description="Acidic residues" evidence="9">
    <location>
        <begin position="125"/>
        <end position="138"/>
    </location>
</feature>
<dbReference type="InterPro" id="IPR007527">
    <property type="entry name" value="Znf_SWIM"/>
</dbReference>
<evidence type="ECO:0008006" key="14">
    <source>
        <dbReference type="Google" id="ProtNLM"/>
    </source>
</evidence>
<feature type="compositionally biased region" description="Polar residues" evidence="9">
    <location>
        <begin position="919"/>
        <end position="932"/>
    </location>
</feature>
<keyword evidence="1" id="KW-0815">Transposition</keyword>
<dbReference type="EMBL" id="SDMP01000009">
    <property type="protein sequence ID" value="RYR38054.1"/>
    <property type="molecule type" value="Genomic_DNA"/>
</dbReference>
<keyword evidence="13" id="KW-1185">Reference proteome</keyword>
<keyword evidence="6" id="KW-0233">DNA recombination</keyword>
<protein>
    <recommendedName>
        <fullName evidence="14">SWIM-type domain-containing protein</fullName>
    </recommendedName>
</protein>
<feature type="compositionally biased region" description="Polar residues" evidence="9">
    <location>
        <begin position="157"/>
        <end position="170"/>
    </location>
</feature>
<feature type="coiled-coil region" evidence="8">
    <location>
        <begin position="289"/>
        <end position="319"/>
    </location>
</feature>
<organism evidence="12 13">
    <name type="scientific">Arachis hypogaea</name>
    <name type="common">Peanut</name>
    <dbReference type="NCBI Taxonomy" id="3818"/>
    <lineage>
        <taxon>Eukaryota</taxon>
        <taxon>Viridiplantae</taxon>
        <taxon>Streptophyta</taxon>
        <taxon>Embryophyta</taxon>
        <taxon>Tracheophyta</taxon>
        <taxon>Spermatophyta</taxon>
        <taxon>Magnoliopsida</taxon>
        <taxon>eudicotyledons</taxon>
        <taxon>Gunneridae</taxon>
        <taxon>Pentapetalae</taxon>
        <taxon>rosids</taxon>
        <taxon>fabids</taxon>
        <taxon>Fabales</taxon>
        <taxon>Fabaceae</taxon>
        <taxon>Papilionoideae</taxon>
        <taxon>50 kb inversion clade</taxon>
        <taxon>dalbergioids sensu lato</taxon>
        <taxon>Dalbergieae</taxon>
        <taxon>Pterocarpus clade</taxon>
        <taxon>Arachis</taxon>
    </lineage>
</organism>
<evidence type="ECO:0000256" key="3">
    <source>
        <dbReference type="ARBA" id="ARBA00022771"/>
    </source>
</evidence>
<dbReference type="PROSITE" id="PS50158">
    <property type="entry name" value="ZF_CCHC"/>
    <property type="match status" value="1"/>
</dbReference>
<keyword evidence="2" id="KW-0479">Metal-binding</keyword>
<feature type="compositionally biased region" description="Polar residues" evidence="9">
    <location>
        <begin position="886"/>
        <end position="899"/>
    </location>
</feature>
<feature type="region of interest" description="Disordered" evidence="9">
    <location>
        <begin position="125"/>
        <end position="184"/>
    </location>
</feature>
<dbReference type="SMART" id="SM00575">
    <property type="entry name" value="ZnF_PMZ"/>
    <property type="match status" value="1"/>
</dbReference>
<keyword evidence="8" id="KW-0175">Coiled coil</keyword>
<evidence type="ECO:0000256" key="2">
    <source>
        <dbReference type="ARBA" id="ARBA00022723"/>
    </source>
</evidence>
<evidence type="ECO:0000313" key="12">
    <source>
        <dbReference type="EMBL" id="RYR38054.1"/>
    </source>
</evidence>
<feature type="compositionally biased region" description="Basic residues" evidence="9">
    <location>
        <begin position="816"/>
        <end position="830"/>
    </location>
</feature>
<dbReference type="InterPro" id="IPR018289">
    <property type="entry name" value="MULE_transposase_dom"/>
</dbReference>
<proteinExistence type="predicted"/>
<evidence type="ECO:0000256" key="1">
    <source>
        <dbReference type="ARBA" id="ARBA00022578"/>
    </source>
</evidence>
<dbReference type="GO" id="GO:0003677">
    <property type="term" value="F:DNA binding"/>
    <property type="evidence" value="ECO:0007669"/>
    <property type="project" value="UniProtKB-KW"/>
</dbReference>
<dbReference type="Proteomes" id="UP000289738">
    <property type="component" value="Chromosome A09"/>
</dbReference>
<keyword evidence="3 7" id="KW-0863">Zinc-finger</keyword>
<evidence type="ECO:0000256" key="9">
    <source>
        <dbReference type="SAM" id="MobiDB-lite"/>
    </source>
</evidence>
<dbReference type="Pfam" id="PF26130">
    <property type="entry name" value="PB1-like"/>
    <property type="match status" value="1"/>
</dbReference>
<dbReference type="Pfam" id="PF04434">
    <property type="entry name" value="SWIM"/>
    <property type="match status" value="1"/>
</dbReference>
<evidence type="ECO:0000256" key="6">
    <source>
        <dbReference type="ARBA" id="ARBA00023172"/>
    </source>
</evidence>
<dbReference type="PANTHER" id="PTHR31973">
    <property type="entry name" value="POLYPROTEIN, PUTATIVE-RELATED"/>
    <property type="match status" value="1"/>
</dbReference>
<evidence type="ECO:0000256" key="7">
    <source>
        <dbReference type="PROSITE-ProRule" id="PRU00047"/>
    </source>
</evidence>
<feature type="region of interest" description="Disordered" evidence="9">
    <location>
        <begin position="814"/>
        <end position="959"/>
    </location>
</feature>
<dbReference type="GO" id="GO:0004803">
    <property type="term" value="F:transposase activity"/>
    <property type="evidence" value="ECO:0007669"/>
    <property type="project" value="InterPro"/>
</dbReference>
<dbReference type="PROSITE" id="PS50966">
    <property type="entry name" value="ZF_SWIM"/>
    <property type="match status" value="1"/>
</dbReference>
<dbReference type="AlphaFoldDB" id="A0A445BHA6"/>
<evidence type="ECO:0000256" key="4">
    <source>
        <dbReference type="ARBA" id="ARBA00022833"/>
    </source>
</evidence>
<evidence type="ECO:0000313" key="13">
    <source>
        <dbReference type="Proteomes" id="UP000289738"/>
    </source>
</evidence>
<reference evidence="12 13" key="1">
    <citation type="submission" date="2019-01" db="EMBL/GenBank/DDBJ databases">
        <title>Sequencing of cultivated peanut Arachis hypogaea provides insights into genome evolution and oil improvement.</title>
        <authorList>
            <person name="Chen X."/>
        </authorList>
    </citation>
    <scope>NUCLEOTIDE SEQUENCE [LARGE SCALE GENOMIC DNA]</scope>
    <source>
        <strain evidence="13">cv. Fuhuasheng</strain>
        <tissue evidence="12">Leaves</tissue>
    </source>
</reference>
<dbReference type="InterPro" id="IPR058594">
    <property type="entry name" value="PB1-like_dom_pln"/>
</dbReference>
<accession>A0A445BHA6</accession>
<dbReference type="STRING" id="3818.A0A445BHA6"/>
<dbReference type="PROSITE" id="PS01007">
    <property type="entry name" value="TRANSPOSASE_MUTATOR"/>
    <property type="match status" value="1"/>
</dbReference>
<dbReference type="InterPro" id="IPR001207">
    <property type="entry name" value="Transposase_mutator"/>
</dbReference>
<feature type="compositionally biased region" description="Basic and acidic residues" evidence="9">
    <location>
        <begin position="140"/>
        <end position="155"/>
    </location>
</feature>
<dbReference type="InterPro" id="IPR006564">
    <property type="entry name" value="Znf_PMZ"/>
</dbReference>
<dbReference type="InterPro" id="IPR001878">
    <property type="entry name" value="Znf_CCHC"/>
</dbReference>
<dbReference type="PANTHER" id="PTHR31973:SF187">
    <property type="entry name" value="MUTATOR TRANSPOSASE MUDRA PROTEIN"/>
    <property type="match status" value="1"/>
</dbReference>
<dbReference type="Pfam" id="PF10551">
    <property type="entry name" value="MULE"/>
    <property type="match status" value="1"/>
</dbReference>
<feature type="domain" description="CCHC-type" evidence="10">
    <location>
        <begin position="850"/>
        <end position="864"/>
    </location>
</feature>
<feature type="domain" description="SWIM-type" evidence="11">
    <location>
        <begin position="730"/>
        <end position="771"/>
    </location>
</feature>
<evidence type="ECO:0000259" key="11">
    <source>
        <dbReference type="PROSITE" id="PS50966"/>
    </source>
</evidence>
<name>A0A445BHA6_ARAHY</name>
<feature type="compositionally biased region" description="Basic and acidic residues" evidence="9">
    <location>
        <begin position="876"/>
        <end position="885"/>
    </location>
</feature>
<evidence type="ECO:0000256" key="8">
    <source>
        <dbReference type="SAM" id="Coils"/>
    </source>
</evidence>